<dbReference type="Proteomes" id="UP000229112">
    <property type="component" value="Unassembled WGS sequence"/>
</dbReference>
<evidence type="ECO:0000256" key="5">
    <source>
        <dbReference type="ARBA" id="ARBA00022670"/>
    </source>
</evidence>
<name>A0A2M6WKI7_9BACT</name>
<reference evidence="16" key="1">
    <citation type="submission" date="2017-09" db="EMBL/GenBank/DDBJ databases">
        <title>Depth-based differentiation of microbial function through sediment-hosted aquifers and enrichment of novel symbionts in the deep terrestrial subsurface.</title>
        <authorList>
            <person name="Probst A.J."/>
            <person name="Ladd B."/>
            <person name="Jarett J.K."/>
            <person name="Geller-Mcgrath D.E."/>
            <person name="Sieber C.M.K."/>
            <person name="Emerson J.B."/>
            <person name="Anantharaman K."/>
            <person name="Thomas B.C."/>
            <person name="Malmstrom R."/>
            <person name="Stieglmeier M."/>
            <person name="Klingl A."/>
            <person name="Woyke T."/>
            <person name="Ryan C.M."/>
            <person name="Banfield J.F."/>
        </authorList>
    </citation>
    <scope>NUCLEOTIDE SEQUENCE [LARGE SCALE GENOMIC DNA]</scope>
</reference>
<feature type="transmembrane region" description="Helical" evidence="13">
    <location>
        <begin position="6"/>
        <end position="28"/>
    </location>
</feature>
<comment type="caution">
    <text evidence="15">The sequence shown here is derived from an EMBL/GenBank/DDBJ whole genome shotgun (WGS) entry which is preliminary data.</text>
</comment>
<feature type="transmembrane region" description="Helical" evidence="13">
    <location>
        <begin position="90"/>
        <end position="112"/>
    </location>
</feature>
<keyword evidence="4" id="KW-1003">Cell membrane</keyword>
<keyword evidence="10 13" id="KW-1133">Transmembrane helix</keyword>
<feature type="domain" description="Peptidase M50" evidence="14">
    <location>
        <begin position="5"/>
        <end position="109"/>
    </location>
</feature>
<dbReference type="GO" id="GO:0008237">
    <property type="term" value="F:metallopeptidase activity"/>
    <property type="evidence" value="ECO:0007669"/>
    <property type="project" value="UniProtKB-KW"/>
</dbReference>
<evidence type="ECO:0000256" key="1">
    <source>
        <dbReference type="ARBA" id="ARBA00001947"/>
    </source>
</evidence>
<accession>A0A2M6WKI7</accession>
<keyword evidence="6 13" id="KW-0812">Transmembrane</keyword>
<comment type="similarity">
    <text evidence="3">Belongs to the peptidase M50B family.</text>
</comment>
<keyword evidence="8" id="KW-0378">Hydrolase</keyword>
<evidence type="ECO:0000256" key="7">
    <source>
        <dbReference type="ARBA" id="ARBA00022723"/>
    </source>
</evidence>
<dbReference type="InterPro" id="IPR044537">
    <property type="entry name" value="Rip2-like"/>
</dbReference>
<dbReference type="GO" id="GO:0046872">
    <property type="term" value="F:metal ion binding"/>
    <property type="evidence" value="ECO:0007669"/>
    <property type="project" value="UniProtKB-KW"/>
</dbReference>
<evidence type="ECO:0000313" key="15">
    <source>
        <dbReference type="EMBL" id="PIT93283.1"/>
    </source>
</evidence>
<keyword evidence="9" id="KW-0862">Zinc</keyword>
<comment type="subcellular location">
    <subcellularLocation>
        <location evidence="2">Cell membrane</location>
        <topology evidence="2">Multi-pass membrane protein</topology>
    </subcellularLocation>
</comment>
<dbReference type="PANTHER" id="PTHR35864">
    <property type="entry name" value="ZINC METALLOPROTEASE MJ0611-RELATED"/>
    <property type="match status" value="1"/>
</dbReference>
<evidence type="ECO:0000256" key="13">
    <source>
        <dbReference type="SAM" id="Phobius"/>
    </source>
</evidence>
<feature type="domain" description="Peptidase M50" evidence="14">
    <location>
        <begin position="126"/>
        <end position="180"/>
    </location>
</feature>
<dbReference type="EMBL" id="PFAY01000006">
    <property type="protein sequence ID" value="PIT93283.1"/>
    <property type="molecule type" value="Genomic_DNA"/>
</dbReference>
<keyword evidence="5 15" id="KW-0645">Protease</keyword>
<dbReference type="AlphaFoldDB" id="A0A2M6WKI7"/>
<dbReference type="InterPro" id="IPR008915">
    <property type="entry name" value="Peptidase_M50"/>
</dbReference>
<dbReference type="GO" id="GO:0006508">
    <property type="term" value="P:proteolysis"/>
    <property type="evidence" value="ECO:0007669"/>
    <property type="project" value="UniProtKB-KW"/>
</dbReference>
<protein>
    <submittedName>
        <fullName evidence="15">Site-2 protease family protein</fullName>
    </submittedName>
</protein>
<evidence type="ECO:0000256" key="2">
    <source>
        <dbReference type="ARBA" id="ARBA00004651"/>
    </source>
</evidence>
<sequence length="206" mass="22288">MIIAFFIIVLIFSVIIHEISHGYIALMLGDKTALLAGRLTLNPLKHIDLFGSILLPLILAISGAPVFGWAKPVPYNPMFLKNPKKASGLIAVAGPASNLLVAGVFGLLVRLVVQFPGLGFSDNLFLMLNMIVLVNISLAVFNLLPVPPLDGSGVLFSLLPYRYAYIENLLRQYGMFILILILITGASFISPVISGLHKLLTGVSFF</sequence>
<proteinExistence type="inferred from homology"/>
<dbReference type="Pfam" id="PF02163">
    <property type="entry name" value="Peptidase_M50"/>
    <property type="match status" value="2"/>
</dbReference>
<evidence type="ECO:0000256" key="10">
    <source>
        <dbReference type="ARBA" id="ARBA00022989"/>
    </source>
</evidence>
<keyword evidence="12 13" id="KW-0472">Membrane</keyword>
<evidence type="ECO:0000256" key="9">
    <source>
        <dbReference type="ARBA" id="ARBA00022833"/>
    </source>
</evidence>
<organism evidence="15 16">
    <name type="scientific">Candidatus Harrisonbacteria bacterium CG10_big_fil_rev_8_21_14_0_10_38_8</name>
    <dbReference type="NCBI Taxonomy" id="1974582"/>
    <lineage>
        <taxon>Bacteria</taxon>
        <taxon>Candidatus Harrisoniibacteriota</taxon>
    </lineage>
</organism>
<evidence type="ECO:0000259" key="14">
    <source>
        <dbReference type="Pfam" id="PF02163"/>
    </source>
</evidence>
<dbReference type="GO" id="GO:0005886">
    <property type="term" value="C:plasma membrane"/>
    <property type="evidence" value="ECO:0007669"/>
    <property type="project" value="UniProtKB-SubCell"/>
</dbReference>
<comment type="cofactor">
    <cofactor evidence="1">
        <name>Zn(2+)</name>
        <dbReference type="ChEBI" id="CHEBI:29105"/>
    </cofactor>
</comment>
<evidence type="ECO:0000256" key="6">
    <source>
        <dbReference type="ARBA" id="ARBA00022692"/>
    </source>
</evidence>
<dbReference type="InterPro" id="IPR052348">
    <property type="entry name" value="Metallopeptidase_M50B"/>
</dbReference>
<gene>
    <name evidence="15" type="ORF">COU06_00810</name>
</gene>
<evidence type="ECO:0000313" key="16">
    <source>
        <dbReference type="Proteomes" id="UP000229112"/>
    </source>
</evidence>
<keyword evidence="7" id="KW-0479">Metal-binding</keyword>
<feature type="transmembrane region" description="Helical" evidence="13">
    <location>
        <begin position="49"/>
        <end position="70"/>
    </location>
</feature>
<dbReference type="CDD" id="cd06158">
    <property type="entry name" value="S2P-M50_like_1"/>
    <property type="match status" value="1"/>
</dbReference>
<evidence type="ECO:0000256" key="12">
    <source>
        <dbReference type="ARBA" id="ARBA00023136"/>
    </source>
</evidence>
<feature type="transmembrane region" description="Helical" evidence="13">
    <location>
        <begin position="124"/>
        <end position="144"/>
    </location>
</feature>
<keyword evidence="11" id="KW-0482">Metalloprotease</keyword>
<evidence type="ECO:0000256" key="3">
    <source>
        <dbReference type="ARBA" id="ARBA00007931"/>
    </source>
</evidence>
<evidence type="ECO:0000256" key="11">
    <source>
        <dbReference type="ARBA" id="ARBA00023049"/>
    </source>
</evidence>
<dbReference type="PANTHER" id="PTHR35864:SF1">
    <property type="entry name" value="ZINC METALLOPROTEASE YWHC-RELATED"/>
    <property type="match status" value="1"/>
</dbReference>
<evidence type="ECO:0000256" key="8">
    <source>
        <dbReference type="ARBA" id="ARBA00022801"/>
    </source>
</evidence>
<evidence type="ECO:0000256" key="4">
    <source>
        <dbReference type="ARBA" id="ARBA00022475"/>
    </source>
</evidence>
<feature type="transmembrane region" description="Helical" evidence="13">
    <location>
        <begin position="173"/>
        <end position="196"/>
    </location>
</feature>